<evidence type="ECO:0000256" key="7">
    <source>
        <dbReference type="ARBA" id="ARBA00019373"/>
    </source>
</evidence>
<feature type="transmembrane region" description="Helical" evidence="19">
    <location>
        <begin position="152"/>
        <end position="169"/>
    </location>
</feature>
<dbReference type="GO" id="GO:0016024">
    <property type="term" value="P:CDP-diacylglycerol biosynthetic process"/>
    <property type="evidence" value="ECO:0007669"/>
    <property type="project" value="UniProtKB-UniPathway"/>
</dbReference>
<comment type="similarity">
    <text evidence="5 18">Belongs to the CDS family.</text>
</comment>
<organism evidence="20 21">
    <name type="scientific">Pseudovibrio exalbescens</name>
    <dbReference type="NCBI Taxonomy" id="197461"/>
    <lineage>
        <taxon>Bacteria</taxon>
        <taxon>Pseudomonadati</taxon>
        <taxon>Pseudomonadota</taxon>
        <taxon>Alphaproteobacteria</taxon>
        <taxon>Hyphomicrobiales</taxon>
        <taxon>Stappiaceae</taxon>
        <taxon>Pseudovibrio</taxon>
    </lineage>
</organism>
<evidence type="ECO:0000256" key="8">
    <source>
        <dbReference type="ARBA" id="ARBA00022475"/>
    </source>
</evidence>
<evidence type="ECO:0000256" key="6">
    <source>
        <dbReference type="ARBA" id="ARBA00012487"/>
    </source>
</evidence>
<reference evidence="20 21" key="1">
    <citation type="submission" date="2016-03" db="EMBL/GenBank/DDBJ databases">
        <title>Genome sequence of Nesiotobacter sp. nov., a moderately halophilic alphaproteobacterium isolated from the Yellow Sea, China.</title>
        <authorList>
            <person name="Zhang G."/>
            <person name="Zhang R."/>
        </authorList>
    </citation>
    <scope>NUCLEOTIDE SEQUENCE [LARGE SCALE GENOMIC DNA]</scope>
    <source>
        <strain evidence="20 21">WB1-6</strain>
    </source>
</reference>
<keyword evidence="17" id="KW-1208">Phospholipid metabolism</keyword>
<evidence type="ECO:0000256" key="5">
    <source>
        <dbReference type="ARBA" id="ARBA00010185"/>
    </source>
</evidence>
<keyword evidence="8" id="KW-1003">Cell membrane</keyword>
<keyword evidence="10 18" id="KW-0808">Transferase</keyword>
<evidence type="ECO:0000313" key="21">
    <source>
        <dbReference type="Proteomes" id="UP000185783"/>
    </source>
</evidence>
<dbReference type="GO" id="GO:0005886">
    <property type="term" value="C:plasma membrane"/>
    <property type="evidence" value="ECO:0007669"/>
    <property type="project" value="UniProtKB-SubCell"/>
</dbReference>
<keyword evidence="21" id="KW-1185">Reference proteome</keyword>
<comment type="catalytic activity">
    <reaction evidence="1 18">
        <text>a 1,2-diacyl-sn-glycero-3-phosphate + CTP + H(+) = a CDP-1,2-diacyl-sn-glycerol + diphosphate</text>
        <dbReference type="Rhea" id="RHEA:16229"/>
        <dbReference type="ChEBI" id="CHEBI:15378"/>
        <dbReference type="ChEBI" id="CHEBI:33019"/>
        <dbReference type="ChEBI" id="CHEBI:37563"/>
        <dbReference type="ChEBI" id="CHEBI:58332"/>
        <dbReference type="ChEBI" id="CHEBI:58608"/>
        <dbReference type="EC" id="2.7.7.41"/>
    </reaction>
</comment>
<comment type="pathway">
    <text evidence="4">Lipid metabolism.</text>
</comment>
<dbReference type="AlphaFoldDB" id="A0A1U7JFX1"/>
<comment type="subcellular location">
    <subcellularLocation>
        <location evidence="2">Cell membrane</location>
        <topology evidence="2">Multi-pass membrane protein</topology>
    </subcellularLocation>
</comment>
<dbReference type="STRING" id="197461.A3843_12940"/>
<dbReference type="UniPathway" id="UPA00557">
    <property type="reaction ID" value="UER00614"/>
</dbReference>
<dbReference type="PANTHER" id="PTHR46382:SF1">
    <property type="entry name" value="PHOSPHATIDATE CYTIDYLYLTRANSFERASE"/>
    <property type="match status" value="1"/>
</dbReference>
<dbReference type="EMBL" id="LVVZ01000019">
    <property type="protein sequence ID" value="OKL43541.1"/>
    <property type="molecule type" value="Genomic_DNA"/>
</dbReference>
<keyword evidence="16" id="KW-0594">Phospholipid biosynthesis</keyword>
<evidence type="ECO:0000256" key="10">
    <source>
        <dbReference type="ARBA" id="ARBA00022679"/>
    </source>
</evidence>
<dbReference type="Pfam" id="PF01148">
    <property type="entry name" value="CTP_transf_1"/>
    <property type="match status" value="1"/>
</dbReference>
<name>A0A1U7JFX1_9HYPH</name>
<feature type="transmembrane region" description="Helical" evidence="19">
    <location>
        <begin position="189"/>
        <end position="209"/>
    </location>
</feature>
<evidence type="ECO:0000256" key="16">
    <source>
        <dbReference type="ARBA" id="ARBA00023209"/>
    </source>
</evidence>
<keyword evidence="11 18" id="KW-0812">Transmembrane</keyword>
<evidence type="ECO:0000256" key="3">
    <source>
        <dbReference type="ARBA" id="ARBA00005119"/>
    </source>
</evidence>
<evidence type="ECO:0000256" key="4">
    <source>
        <dbReference type="ARBA" id="ARBA00005189"/>
    </source>
</evidence>
<evidence type="ECO:0000256" key="9">
    <source>
        <dbReference type="ARBA" id="ARBA00022516"/>
    </source>
</evidence>
<dbReference type="PANTHER" id="PTHR46382">
    <property type="entry name" value="PHOSPHATIDATE CYTIDYLYLTRANSFERASE"/>
    <property type="match status" value="1"/>
</dbReference>
<evidence type="ECO:0000256" key="15">
    <source>
        <dbReference type="ARBA" id="ARBA00023136"/>
    </source>
</evidence>
<dbReference type="PROSITE" id="PS01315">
    <property type="entry name" value="CDS"/>
    <property type="match status" value="1"/>
</dbReference>
<protein>
    <recommendedName>
        <fullName evidence="7 18">Phosphatidate cytidylyltransferase</fullName>
        <ecNumber evidence="6 18">2.7.7.41</ecNumber>
    </recommendedName>
</protein>
<evidence type="ECO:0000256" key="1">
    <source>
        <dbReference type="ARBA" id="ARBA00001698"/>
    </source>
</evidence>
<evidence type="ECO:0000256" key="17">
    <source>
        <dbReference type="ARBA" id="ARBA00023264"/>
    </source>
</evidence>
<keyword evidence="13 19" id="KW-1133">Transmembrane helix</keyword>
<evidence type="ECO:0000256" key="13">
    <source>
        <dbReference type="ARBA" id="ARBA00022989"/>
    </source>
</evidence>
<feature type="transmembrane region" description="Helical" evidence="19">
    <location>
        <begin position="265"/>
        <end position="283"/>
    </location>
</feature>
<evidence type="ECO:0000256" key="14">
    <source>
        <dbReference type="ARBA" id="ARBA00023098"/>
    </source>
</evidence>
<feature type="transmembrane region" description="Helical" evidence="19">
    <location>
        <begin position="79"/>
        <end position="95"/>
    </location>
</feature>
<feature type="transmembrane region" description="Helical" evidence="19">
    <location>
        <begin position="51"/>
        <end position="72"/>
    </location>
</feature>
<evidence type="ECO:0000256" key="2">
    <source>
        <dbReference type="ARBA" id="ARBA00004651"/>
    </source>
</evidence>
<evidence type="ECO:0000256" key="19">
    <source>
        <dbReference type="SAM" id="Phobius"/>
    </source>
</evidence>
<comment type="pathway">
    <text evidence="3 18">Phospholipid metabolism; CDP-diacylglycerol biosynthesis; CDP-diacylglycerol from sn-glycerol 3-phosphate: step 3/3.</text>
</comment>
<feature type="transmembrane region" description="Helical" evidence="19">
    <location>
        <begin position="129"/>
        <end position="146"/>
    </location>
</feature>
<dbReference type="GO" id="GO:0004605">
    <property type="term" value="F:phosphatidate cytidylyltransferase activity"/>
    <property type="evidence" value="ECO:0007669"/>
    <property type="project" value="UniProtKB-EC"/>
</dbReference>
<sequence>MQLFPLEVDHFLKARALFEKITRKNPDLFVRFLSALALGPFALLVCWVGGIYFSAFVLVATLLVFWEWNLIVFKGRRSVAFYFGLCALVLTAGLAELHSVAAALMVGAVSVPAVWGFETRGNGALLAKGFSYSAASLVSLVAIRHGTVGFELVLYLYFVVWGTDIAAYFSGRTLGGPKLWPRVSPSKTWSGAIGGFLFAALMGALIAHFTGFMSVIAGFVVASVLSVASQAGDLYESSLKRRFGVKDSSQLIPGHGGLMDRVDGLVFAAIAAYVFGVLLGGQVSDPGLGLLAL</sequence>
<evidence type="ECO:0000313" key="20">
    <source>
        <dbReference type="EMBL" id="OKL43541.1"/>
    </source>
</evidence>
<keyword evidence="15 19" id="KW-0472">Membrane</keyword>
<keyword evidence="14" id="KW-0443">Lipid metabolism</keyword>
<keyword evidence="12 18" id="KW-0548">Nucleotidyltransferase</keyword>
<dbReference type="RefSeq" id="WP_051269002.1">
    <property type="nucleotide sequence ID" value="NZ_LVVZ01000019.1"/>
</dbReference>
<keyword evidence="9" id="KW-0444">Lipid biosynthesis</keyword>
<dbReference type="Proteomes" id="UP000185783">
    <property type="component" value="Unassembled WGS sequence"/>
</dbReference>
<dbReference type="InterPro" id="IPR000374">
    <property type="entry name" value="PC_trans"/>
</dbReference>
<gene>
    <name evidence="20" type="ORF">A3843_12940</name>
</gene>
<evidence type="ECO:0000256" key="11">
    <source>
        <dbReference type="ARBA" id="ARBA00022692"/>
    </source>
</evidence>
<evidence type="ECO:0000256" key="12">
    <source>
        <dbReference type="ARBA" id="ARBA00022695"/>
    </source>
</evidence>
<evidence type="ECO:0000256" key="18">
    <source>
        <dbReference type="RuleBase" id="RU003938"/>
    </source>
</evidence>
<dbReference type="EC" id="2.7.7.41" evidence="6 18"/>
<comment type="caution">
    <text evidence="20">The sequence shown here is derived from an EMBL/GenBank/DDBJ whole genome shotgun (WGS) entry which is preliminary data.</text>
</comment>
<accession>A0A1U7JFX1</accession>
<proteinExistence type="inferred from homology"/>